<reference evidence="2 3" key="1">
    <citation type="journal article" date="2013" name="BMC Genomics">
        <title>Genomics-driven discovery of the pneumocandin biosynthetic gene cluster in the fungus Glarea lozoyensis.</title>
        <authorList>
            <person name="Chen L."/>
            <person name="Yue Q."/>
            <person name="Zhang X."/>
            <person name="Xiang M."/>
            <person name="Wang C."/>
            <person name="Li S."/>
            <person name="Che Y."/>
            <person name="Ortiz-Lopez F.J."/>
            <person name="Bills G.F."/>
            <person name="Liu X."/>
            <person name="An Z."/>
        </authorList>
    </citation>
    <scope>NUCLEOTIDE SEQUENCE [LARGE SCALE GENOMIC DNA]</scope>
    <source>
        <strain evidence="3">ATCC 20868 / MF5171</strain>
    </source>
</reference>
<accession>S3CY04</accession>
<evidence type="ECO:0000313" key="3">
    <source>
        <dbReference type="Proteomes" id="UP000016922"/>
    </source>
</evidence>
<protein>
    <recommendedName>
        <fullName evidence="1">2EXR domain-containing protein</fullName>
    </recommendedName>
</protein>
<sequence length="256" mass="29516">MATPTEGIQKYFNFTKLPIELQLAIIHLTYEPQIIVLETNYKAITVPRNVTPAPVSLHVNRLWREEALKFYELLSYEDIPELFPDETTKKLALETLPRVYMNLATDNIKLSPHPLDLDDAIRFNQGNPEKTNLGGFEECKGTIASGYGGYSKALQNHMFNLEHMELAALLHNIREMVFIGRQGYESEDHVKELIRYYEQHKARYKHYFTITEIGYIKQGVGFVVTASSERPLVGHRLGRIDNVVIERLKAYGWFQG</sequence>
<dbReference type="GeneID" id="19460027"/>
<dbReference type="Pfam" id="PF20150">
    <property type="entry name" value="2EXR"/>
    <property type="match status" value="1"/>
</dbReference>
<organism evidence="2 3">
    <name type="scientific">Glarea lozoyensis (strain ATCC 20868 / MF5171)</name>
    <dbReference type="NCBI Taxonomy" id="1116229"/>
    <lineage>
        <taxon>Eukaryota</taxon>
        <taxon>Fungi</taxon>
        <taxon>Dikarya</taxon>
        <taxon>Ascomycota</taxon>
        <taxon>Pezizomycotina</taxon>
        <taxon>Leotiomycetes</taxon>
        <taxon>Helotiales</taxon>
        <taxon>Helotiaceae</taxon>
        <taxon>Glarea</taxon>
    </lineage>
</organism>
<evidence type="ECO:0000259" key="1">
    <source>
        <dbReference type="Pfam" id="PF20150"/>
    </source>
</evidence>
<proteinExistence type="predicted"/>
<keyword evidence="3" id="KW-1185">Reference proteome</keyword>
<name>S3CY04_GLAL2</name>
<dbReference type="EMBL" id="KE145367">
    <property type="protein sequence ID" value="EPE29809.1"/>
    <property type="molecule type" value="Genomic_DNA"/>
</dbReference>
<dbReference type="OrthoDB" id="3581945at2759"/>
<dbReference type="InterPro" id="IPR045518">
    <property type="entry name" value="2EXR"/>
</dbReference>
<dbReference type="HOGENOM" id="CLU_1086061_0_0_1"/>
<dbReference type="Proteomes" id="UP000016922">
    <property type="component" value="Unassembled WGS sequence"/>
</dbReference>
<evidence type="ECO:0000313" key="2">
    <source>
        <dbReference type="EMBL" id="EPE29809.1"/>
    </source>
</evidence>
<gene>
    <name evidence="2" type="ORF">GLAREA_00969</name>
</gene>
<feature type="domain" description="2EXR" evidence="1">
    <location>
        <begin position="13"/>
        <end position="106"/>
    </location>
</feature>
<dbReference type="KEGG" id="glz:GLAREA_00969"/>
<dbReference type="AlphaFoldDB" id="S3CY04"/>
<dbReference type="RefSeq" id="XP_008083918.1">
    <property type="nucleotide sequence ID" value="XM_008085727.1"/>
</dbReference>